<feature type="compositionally biased region" description="Basic and acidic residues" evidence="1">
    <location>
        <begin position="15"/>
        <end position="33"/>
    </location>
</feature>
<dbReference type="AlphaFoldDB" id="A0AAE1Q5S8"/>
<comment type="caution">
    <text evidence="2">The sequence shown here is derived from an EMBL/GenBank/DDBJ whole genome shotgun (WGS) entry which is preliminary data.</text>
</comment>
<dbReference type="Proteomes" id="UP001292094">
    <property type="component" value="Unassembled WGS sequence"/>
</dbReference>
<proteinExistence type="predicted"/>
<evidence type="ECO:0000313" key="3">
    <source>
        <dbReference type="Proteomes" id="UP001292094"/>
    </source>
</evidence>
<feature type="compositionally biased region" description="Acidic residues" evidence="1">
    <location>
        <begin position="41"/>
        <end position="53"/>
    </location>
</feature>
<dbReference type="EMBL" id="JAWZYT010000668">
    <property type="protein sequence ID" value="KAK4320446.1"/>
    <property type="molecule type" value="Genomic_DNA"/>
</dbReference>
<protein>
    <submittedName>
        <fullName evidence="2">Uncharacterized protein</fullName>
    </submittedName>
</protein>
<evidence type="ECO:0000313" key="2">
    <source>
        <dbReference type="EMBL" id="KAK4320446.1"/>
    </source>
</evidence>
<gene>
    <name evidence="2" type="ORF">Pmani_008687</name>
</gene>
<reference evidence="2" key="1">
    <citation type="submission" date="2023-11" db="EMBL/GenBank/DDBJ databases">
        <title>Genome assemblies of two species of porcelain crab, Petrolisthes cinctipes and Petrolisthes manimaculis (Anomura: Porcellanidae).</title>
        <authorList>
            <person name="Angst P."/>
        </authorList>
    </citation>
    <scope>NUCLEOTIDE SEQUENCE</scope>
    <source>
        <strain evidence="2">PB745_02</strain>
        <tissue evidence="2">Gill</tissue>
    </source>
</reference>
<evidence type="ECO:0000256" key="1">
    <source>
        <dbReference type="SAM" id="MobiDB-lite"/>
    </source>
</evidence>
<organism evidence="2 3">
    <name type="scientific">Petrolisthes manimaculis</name>
    <dbReference type="NCBI Taxonomy" id="1843537"/>
    <lineage>
        <taxon>Eukaryota</taxon>
        <taxon>Metazoa</taxon>
        <taxon>Ecdysozoa</taxon>
        <taxon>Arthropoda</taxon>
        <taxon>Crustacea</taxon>
        <taxon>Multicrustacea</taxon>
        <taxon>Malacostraca</taxon>
        <taxon>Eumalacostraca</taxon>
        <taxon>Eucarida</taxon>
        <taxon>Decapoda</taxon>
        <taxon>Pleocyemata</taxon>
        <taxon>Anomura</taxon>
        <taxon>Galatheoidea</taxon>
        <taxon>Porcellanidae</taxon>
        <taxon>Petrolisthes</taxon>
    </lineage>
</organism>
<accession>A0AAE1Q5S8</accession>
<keyword evidence="3" id="KW-1185">Reference proteome</keyword>
<name>A0AAE1Q5S8_9EUCA</name>
<sequence length="77" mass="9406">MERKVVLLDVGKGSKMNEEGYLKQEEDGTDKESRRVKRKEEEEEEEEEEEMENDERMRWRKRRRDDATRMTGRNEGI</sequence>
<feature type="region of interest" description="Disordered" evidence="1">
    <location>
        <begin position="1"/>
        <end position="77"/>
    </location>
</feature>